<dbReference type="AlphaFoldDB" id="K0RUR9"/>
<reference evidence="1 2" key="1">
    <citation type="journal article" date="2012" name="Genome Biol.">
        <title>Genome and low-iron response of an oceanic diatom adapted to chronic iron limitation.</title>
        <authorList>
            <person name="Lommer M."/>
            <person name="Specht M."/>
            <person name="Roy A.S."/>
            <person name="Kraemer L."/>
            <person name="Andreson R."/>
            <person name="Gutowska M.A."/>
            <person name="Wolf J."/>
            <person name="Bergner S.V."/>
            <person name="Schilhabel M.B."/>
            <person name="Klostermeier U.C."/>
            <person name="Beiko R.G."/>
            <person name="Rosenstiel P."/>
            <person name="Hippler M."/>
            <person name="Laroche J."/>
        </authorList>
    </citation>
    <scope>NUCLEOTIDE SEQUENCE [LARGE SCALE GENOMIC DNA]</scope>
    <source>
        <strain evidence="1 2">CCMP1005</strain>
    </source>
</reference>
<keyword evidence="2" id="KW-1185">Reference proteome</keyword>
<evidence type="ECO:0000313" key="2">
    <source>
        <dbReference type="Proteomes" id="UP000266841"/>
    </source>
</evidence>
<dbReference type="EMBL" id="AGNL01043644">
    <property type="protein sequence ID" value="EJK50457.1"/>
    <property type="molecule type" value="Genomic_DNA"/>
</dbReference>
<accession>K0RUR9</accession>
<dbReference type="Proteomes" id="UP000266841">
    <property type="component" value="Unassembled WGS sequence"/>
</dbReference>
<protein>
    <submittedName>
        <fullName evidence="1">Uncharacterized protein</fullName>
    </submittedName>
</protein>
<organism evidence="1 2">
    <name type="scientific">Thalassiosira oceanica</name>
    <name type="common">Marine diatom</name>
    <dbReference type="NCBI Taxonomy" id="159749"/>
    <lineage>
        <taxon>Eukaryota</taxon>
        <taxon>Sar</taxon>
        <taxon>Stramenopiles</taxon>
        <taxon>Ochrophyta</taxon>
        <taxon>Bacillariophyta</taxon>
        <taxon>Coscinodiscophyceae</taxon>
        <taxon>Thalassiosirophycidae</taxon>
        <taxon>Thalassiosirales</taxon>
        <taxon>Thalassiosiraceae</taxon>
        <taxon>Thalassiosira</taxon>
    </lineage>
</organism>
<proteinExistence type="predicted"/>
<evidence type="ECO:0000313" key="1">
    <source>
        <dbReference type="EMBL" id="EJK50457.1"/>
    </source>
</evidence>
<sequence length="77" mass="8468">DFVGVRLAGRRQGLDRSSCLSPGRGLANRLRWRREGSGHERRDGFGGGLSVTQGRAELDDFEREAPELGLQPIEPPP</sequence>
<name>K0RUR9_THAOC</name>
<comment type="caution">
    <text evidence="1">The sequence shown here is derived from an EMBL/GenBank/DDBJ whole genome shotgun (WGS) entry which is preliminary data.</text>
</comment>
<feature type="non-terminal residue" evidence="1">
    <location>
        <position position="1"/>
    </location>
</feature>
<gene>
    <name evidence="1" type="ORF">THAOC_30569</name>
</gene>